<feature type="region of interest" description="Disordered" evidence="1">
    <location>
        <begin position="1"/>
        <end position="51"/>
    </location>
</feature>
<protein>
    <submittedName>
        <fullName evidence="2">Uncharacterized protein</fullName>
    </submittedName>
</protein>
<evidence type="ECO:0000256" key="1">
    <source>
        <dbReference type="SAM" id="MobiDB-lite"/>
    </source>
</evidence>
<evidence type="ECO:0000313" key="2">
    <source>
        <dbReference type="EMBL" id="EXU97929.1"/>
    </source>
</evidence>
<evidence type="ECO:0000313" key="3">
    <source>
        <dbReference type="Proteomes" id="UP000030151"/>
    </source>
</evidence>
<sequence>MSNQSTSSLAVEAGSSADTPRSYTQPPHASGRNASAGSPPTLQGRLQQLPSSPQTMLCQYVYETGASRVPVTERLQQ</sequence>
<dbReference type="Proteomes" id="UP000030151">
    <property type="component" value="Unassembled WGS sequence"/>
</dbReference>
<proteinExistence type="predicted"/>
<dbReference type="HOGENOM" id="CLU_2638590_0_0_1"/>
<reference evidence="2 3" key="1">
    <citation type="submission" date="2014-02" db="EMBL/GenBank/DDBJ databases">
        <title>The genome sequence of the entomopathogenic fungus Metarhizium robertsii ARSEF 2575.</title>
        <authorList>
            <person name="Giuliano Garisto Donzelli B."/>
            <person name="Roe B.A."/>
            <person name="Macmil S.L."/>
            <person name="Krasnoff S.B."/>
            <person name="Gibson D.M."/>
        </authorList>
    </citation>
    <scope>NUCLEOTIDE SEQUENCE [LARGE SCALE GENOMIC DNA]</scope>
    <source>
        <strain evidence="2 3">ARSEF 2575</strain>
    </source>
</reference>
<feature type="compositionally biased region" description="Polar residues" evidence="1">
    <location>
        <begin position="16"/>
        <end position="51"/>
    </location>
</feature>
<comment type="caution">
    <text evidence="2">The sequence shown here is derived from an EMBL/GenBank/DDBJ whole genome shotgun (WGS) entry which is preliminary data.</text>
</comment>
<dbReference type="AlphaFoldDB" id="A0A014QVQ7"/>
<organism evidence="2 3">
    <name type="scientific">Metarhizium robertsii</name>
    <dbReference type="NCBI Taxonomy" id="568076"/>
    <lineage>
        <taxon>Eukaryota</taxon>
        <taxon>Fungi</taxon>
        <taxon>Dikarya</taxon>
        <taxon>Ascomycota</taxon>
        <taxon>Pezizomycotina</taxon>
        <taxon>Sordariomycetes</taxon>
        <taxon>Hypocreomycetidae</taxon>
        <taxon>Hypocreales</taxon>
        <taxon>Clavicipitaceae</taxon>
        <taxon>Metarhizium</taxon>
    </lineage>
</organism>
<name>A0A014QVQ7_9HYPO</name>
<accession>A0A014QVQ7</accession>
<gene>
    <name evidence="2" type="ORF">X797_008928</name>
</gene>
<dbReference type="EMBL" id="JELW01000031">
    <property type="protein sequence ID" value="EXU97929.1"/>
    <property type="molecule type" value="Genomic_DNA"/>
</dbReference>